<feature type="transmembrane region" description="Helical" evidence="2">
    <location>
        <begin position="358"/>
        <end position="379"/>
    </location>
</feature>
<reference evidence="3" key="1">
    <citation type="journal article" date="2020" name="Nature">
        <title>Giant virus diversity and host interactions through global metagenomics.</title>
        <authorList>
            <person name="Schulz F."/>
            <person name="Roux S."/>
            <person name="Paez-Espino D."/>
            <person name="Jungbluth S."/>
            <person name="Walsh D.A."/>
            <person name="Denef V.J."/>
            <person name="McMahon K.D."/>
            <person name="Konstantinidis K.T."/>
            <person name="Eloe-Fadrosh E.A."/>
            <person name="Kyrpides N.C."/>
            <person name="Woyke T."/>
        </authorList>
    </citation>
    <scope>NUCLEOTIDE SEQUENCE</scope>
    <source>
        <strain evidence="3">GVMAG-M-3300023174-132</strain>
    </source>
</reference>
<evidence type="ECO:0000256" key="2">
    <source>
        <dbReference type="SAM" id="Phobius"/>
    </source>
</evidence>
<feature type="transmembrane region" description="Helical" evidence="2">
    <location>
        <begin position="317"/>
        <end position="338"/>
    </location>
</feature>
<dbReference type="AlphaFoldDB" id="A0A6C0DCD8"/>
<keyword evidence="2" id="KW-0472">Membrane</keyword>
<protein>
    <submittedName>
        <fullName evidence="3">Uncharacterized protein</fullName>
    </submittedName>
</protein>
<keyword evidence="2" id="KW-0812">Transmembrane</keyword>
<feature type="region of interest" description="Disordered" evidence="1">
    <location>
        <begin position="206"/>
        <end position="229"/>
    </location>
</feature>
<keyword evidence="2" id="KW-1133">Transmembrane helix</keyword>
<name>A0A6C0DCD8_9ZZZZ</name>
<evidence type="ECO:0000313" key="3">
    <source>
        <dbReference type="EMBL" id="QHT13609.1"/>
    </source>
</evidence>
<accession>A0A6C0DCD8</accession>
<evidence type="ECO:0000256" key="1">
    <source>
        <dbReference type="SAM" id="MobiDB-lite"/>
    </source>
</evidence>
<proteinExistence type="predicted"/>
<dbReference type="EMBL" id="MN739575">
    <property type="protein sequence ID" value="QHT13609.1"/>
    <property type="molecule type" value="Genomic_DNA"/>
</dbReference>
<organism evidence="3">
    <name type="scientific">viral metagenome</name>
    <dbReference type="NCBI Taxonomy" id="1070528"/>
    <lineage>
        <taxon>unclassified sequences</taxon>
        <taxon>metagenomes</taxon>
        <taxon>organismal metagenomes</taxon>
    </lineage>
</organism>
<sequence length="380" mass="40467">MGDVKLACAETPLAWPSNVDVADVPNCTTCALSLTSINAGSLQILTRRQGAGAGDGVNIEESPTIAADFRGQRYSLDEVVFHTPGLHVFPGQTDVYPAELHIHMTTVGNPKRYVTLVIPATHKSPGPGTDWFAATAARPDPSVVRPQITTLLTPGSRTMLYMGPDIRGRTADTPSPDAICNADDERQFILVLTPANIRAMDLERIPREGSLSTDPRDLPAQRVQPSQKVPRDRLLKTAILALPGLSAPIVSAAASQGPTGTNEMVCNPLYVRDGHNVVDTKDGGTQELSFILGSGPAPGLGSAPGSAATKSLSAADYGLLIGGFLLSIVGIALADYVFYYLVWNKVFDDMKPVTTIKWVFYIIYLCFAAGIGTSVLYSLM</sequence>